<protein>
    <submittedName>
        <fullName evidence="2">Uncharacterized protein</fullName>
    </submittedName>
</protein>
<accession>A0ABY3PIR4</accession>
<evidence type="ECO:0000256" key="1">
    <source>
        <dbReference type="SAM" id="MobiDB-lite"/>
    </source>
</evidence>
<keyword evidence="3" id="KW-1185">Reference proteome</keyword>
<evidence type="ECO:0000313" key="2">
    <source>
        <dbReference type="EMBL" id="UFP93432.1"/>
    </source>
</evidence>
<dbReference type="Proteomes" id="UP001054846">
    <property type="component" value="Chromosome"/>
</dbReference>
<reference evidence="2 3" key="1">
    <citation type="journal article" date="2021" name="Genome Biol. Evol.">
        <title>Complete Genome Sequencing of a Novel Gloeobacter Species from a Waterfall Cave in Mexico.</title>
        <authorList>
            <person name="Saw J.H."/>
            <person name="Cardona T."/>
            <person name="Montejano G."/>
        </authorList>
    </citation>
    <scope>NUCLEOTIDE SEQUENCE [LARGE SCALE GENOMIC DNA]</scope>
    <source>
        <strain evidence="2">MG652769</strain>
    </source>
</reference>
<name>A0ABY3PIR4_9CYAN</name>
<sequence length="130" mass="14730">MNDETTKMDSSSPGSSEMPAWVPANIEELQQLVLVQDAQKDRLYALVSELGNLFDALHPVLDAAVPGWWEKQQPLLKIREELAGWQPERVCEAKHRLGLVVRGLPPKKAAETLQKRRTTLTDEQRQELGY</sequence>
<dbReference type="RefSeq" id="WP_230840436.1">
    <property type="nucleotide sequence ID" value="NZ_CP063845.1"/>
</dbReference>
<proteinExistence type="predicted"/>
<gene>
    <name evidence="2" type="ORF">ISF26_16745</name>
</gene>
<dbReference type="EMBL" id="CP063845">
    <property type="protein sequence ID" value="UFP93432.1"/>
    <property type="molecule type" value="Genomic_DNA"/>
</dbReference>
<evidence type="ECO:0000313" key="3">
    <source>
        <dbReference type="Proteomes" id="UP001054846"/>
    </source>
</evidence>
<organism evidence="2 3">
    <name type="scientific">Gloeobacter morelensis MG652769</name>
    <dbReference type="NCBI Taxonomy" id="2781736"/>
    <lineage>
        <taxon>Bacteria</taxon>
        <taxon>Bacillati</taxon>
        <taxon>Cyanobacteriota</taxon>
        <taxon>Cyanophyceae</taxon>
        <taxon>Gloeobacterales</taxon>
        <taxon>Gloeobacteraceae</taxon>
        <taxon>Gloeobacter</taxon>
        <taxon>Gloeobacter morelensis</taxon>
    </lineage>
</organism>
<feature type="region of interest" description="Disordered" evidence="1">
    <location>
        <begin position="1"/>
        <end position="20"/>
    </location>
</feature>